<evidence type="ECO:0008006" key="3">
    <source>
        <dbReference type="Google" id="ProtNLM"/>
    </source>
</evidence>
<gene>
    <name evidence="1" type="ORF">GCM10010269_81680</name>
</gene>
<comment type="caution">
    <text evidence="1">The sequence shown here is derived from an EMBL/GenBank/DDBJ whole genome shotgun (WGS) entry which is preliminary data.</text>
</comment>
<proteinExistence type="predicted"/>
<dbReference type="SUPFAM" id="SSF46689">
    <property type="entry name" value="Homeodomain-like"/>
    <property type="match status" value="1"/>
</dbReference>
<accession>A0A918GED1</accession>
<dbReference type="Proteomes" id="UP000606194">
    <property type="component" value="Unassembled WGS sequence"/>
</dbReference>
<keyword evidence="2" id="KW-1185">Reference proteome</keyword>
<dbReference type="Gene3D" id="1.10.10.60">
    <property type="entry name" value="Homeodomain-like"/>
    <property type="match status" value="1"/>
</dbReference>
<evidence type="ECO:0000313" key="2">
    <source>
        <dbReference type="Proteomes" id="UP000606194"/>
    </source>
</evidence>
<protein>
    <recommendedName>
        <fullName evidence="3">Transposase</fullName>
    </recommendedName>
</protein>
<dbReference type="InterPro" id="IPR002514">
    <property type="entry name" value="Transposase_8"/>
</dbReference>
<dbReference type="GO" id="GO:0004803">
    <property type="term" value="F:transposase activity"/>
    <property type="evidence" value="ECO:0007669"/>
    <property type="project" value="InterPro"/>
</dbReference>
<dbReference type="InterPro" id="IPR009057">
    <property type="entry name" value="Homeodomain-like_sf"/>
</dbReference>
<reference evidence="1" key="2">
    <citation type="submission" date="2020-09" db="EMBL/GenBank/DDBJ databases">
        <authorList>
            <person name="Sun Q."/>
            <person name="Ohkuma M."/>
        </authorList>
    </citation>
    <scope>NUCLEOTIDE SEQUENCE</scope>
    <source>
        <strain evidence="1">JCM 4386</strain>
    </source>
</reference>
<dbReference type="GO" id="GO:0006313">
    <property type="term" value="P:DNA transposition"/>
    <property type="evidence" value="ECO:0007669"/>
    <property type="project" value="InterPro"/>
</dbReference>
<sequence length="53" mass="5971">MVMKVYSPEFKADAVALYLSDPSHTFEGIGKDLGISQETLRKATKFFAAEMNW</sequence>
<evidence type="ECO:0000313" key="1">
    <source>
        <dbReference type="EMBL" id="GGS30796.1"/>
    </source>
</evidence>
<dbReference type="AlphaFoldDB" id="A0A918GED1"/>
<dbReference type="Pfam" id="PF01527">
    <property type="entry name" value="HTH_Tnp_1"/>
    <property type="match status" value="1"/>
</dbReference>
<dbReference type="EMBL" id="BMTL01000068">
    <property type="protein sequence ID" value="GGS30796.1"/>
    <property type="molecule type" value="Genomic_DNA"/>
</dbReference>
<name>A0A918GED1_9ACTN</name>
<reference evidence="1" key="1">
    <citation type="journal article" date="2014" name="Int. J. Syst. Evol. Microbiol.">
        <title>Complete genome sequence of Corynebacterium casei LMG S-19264T (=DSM 44701T), isolated from a smear-ripened cheese.</title>
        <authorList>
            <consortium name="US DOE Joint Genome Institute (JGI-PGF)"/>
            <person name="Walter F."/>
            <person name="Albersmeier A."/>
            <person name="Kalinowski J."/>
            <person name="Ruckert C."/>
        </authorList>
    </citation>
    <scope>NUCLEOTIDE SEQUENCE</scope>
    <source>
        <strain evidence="1">JCM 4386</strain>
    </source>
</reference>
<dbReference type="GO" id="GO:0003677">
    <property type="term" value="F:DNA binding"/>
    <property type="evidence" value="ECO:0007669"/>
    <property type="project" value="InterPro"/>
</dbReference>
<organism evidence="1 2">
    <name type="scientific">Streptomyces humidus</name>
    <dbReference type="NCBI Taxonomy" id="52259"/>
    <lineage>
        <taxon>Bacteria</taxon>
        <taxon>Bacillati</taxon>
        <taxon>Actinomycetota</taxon>
        <taxon>Actinomycetes</taxon>
        <taxon>Kitasatosporales</taxon>
        <taxon>Streptomycetaceae</taxon>
        <taxon>Streptomyces</taxon>
    </lineage>
</organism>